<dbReference type="AlphaFoldDB" id="A0A1X2HC40"/>
<dbReference type="InParanoid" id="A0A1X2HC40"/>
<accession>A0A1X2HC40</accession>
<protein>
    <submittedName>
        <fullName evidence="1">Uncharacterized protein</fullName>
    </submittedName>
</protein>
<dbReference type="OrthoDB" id="2283916at2759"/>
<sequence>MRYCVESTGENVEQYKKKLEGSEDFELCRLGDPEEPVLVNKTRIYSHPSRYHMYQSILSLVANEQATPETETQLVNRVQVVQLLNQVFLSQACNSELYTLQRTAMKDVLNLTWKYSTLYDNKTADSFAKWCSHQHLDLFKVPPKGHNADDGDRQRVRNLFVLKSEYHANVVGAISTVLPRHQANIGH</sequence>
<organism evidence="1 2">
    <name type="scientific">Syncephalastrum racemosum</name>
    <name type="common">Filamentous fungus</name>
    <dbReference type="NCBI Taxonomy" id="13706"/>
    <lineage>
        <taxon>Eukaryota</taxon>
        <taxon>Fungi</taxon>
        <taxon>Fungi incertae sedis</taxon>
        <taxon>Mucoromycota</taxon>
        <taxon>Mucoromycotina</taxon>
        <taxon>Mucoromycetes</taxon>
        <taxon>Mucorales</taxon>
        <taxon>Syncephalastraceae</taxon>
        <taxon>Syncephalastrum</taxon>
    </lineage>
</organism>
<dbReference type="OMA" id="KSEYHAN"/>
<dbReference type="Proteomes" id="UP000242180">
    <property type="component" value="Unassembled WGS sequence"/>
</dbReference>
<evidence type="ECO:0000313" key="1">
    <source>
        <dbReference type="EMBL" id="ORY95764.1"/>
    </source>
</evidence>
<dbReference type="EMBL" id="MCGN01000006">
    <property type="protein sequence ID" value="ORY95764.1"/>
    <property type="molecule type" value="Genomic_DNA"/>
</dbReference>
<reference evidence="1 2" key="1">
    <citation type="submission" date="2016-07" db="EMBL/GenBank/DDBJ databases">
        <title>Pervasive Adenine N6-methylation of Active Genes in Fungi.</title>
        <authorList>
            <consortium name="DOE Joint Genome Institute"/>
            <person name="Mondo S.J."/>
            <person name="Dannebaum R.O."/>
            <person name="Kuo R.C."/>
            <person name="Labutti K."/>
            <person name="Haridas S."/>
            <person name="Kuo A."/>
            <person name="Salamov A."/>
            <person name="Ahrendt S.R."/>
            <person name="Lipzen A."/>
            <person name="Sullivan W."/>
            <person name="Andreopoulos W.B."/>
            <person name="Clum A."/>
            <person name="Lindquist E."/>
            <person name="Daum C."/>
            <person name="Ramamoorthy G.K."/>
            <person name="Gryganskyi A."/>
            <person name="Culley D."/>
            <person name="Magnuson J.K."/>
            <person name="James T.Y."/>
            <person name="O'Malley M.A."/>
            <person name="Stajich J.E."/>
            <person name="Spatafora J.W."/>
            <person name="Visel A."/>
            <person name="Grigoriev I.V."/>
        </authorList>
    </citation>
    <scope>NUCLEOTIDE SEQUENCE [LARGE SCALE GENOMIC DNA]</scope>
    <source>
        <strain evidence="1 2">NRRL 2496</strain>
    </source>
</reference>
<gene>
    <name evidence="1" type="ORF">BCR43DRAFT_312346</name>
</gene>
<comment type="caution">
    <text evidence="1">The sequence shown here is derived from an EMBL/GenBank/DDBJ whole genome shotgun (WGS) entry which is preliminary data.</text>
</comment>
<proteinExistence type="predicted"/>
<name>A0A1X2HC40_SYNRA</name>
<evidence type="ECO:0000313" key="2">
    <source>
        <dbReference type="Proteomes" id="UP000242180"/>
    </source>
</evidence>
<keyword evidence="2" id="KW-1185">Reference proteome</keyword>